<organism evidence="2 3">
    <name type="scientific">Chthoniobacter flavus Ellin428</name>
    <dbReference type="NCBI Taxonomy" id="497964"/>
    <lineage>
        <taxon>Bacteria</taxon>
        <taxon>Pseudomonadati</taxon>
        <taxon>Verrucomicrobiota</taxon>
        <taxon>Spartobacteria</taxon>
        <taxon>Chthoniobacterales</taxon>
        <taxon>Chthoniobacteraceae</taxon>
        <taxon>Chthoniobacter</taxon>
    </lineage>
</organism>
<accession>B4CV86</accession>
<evidence type="ECO:0000313" key="3">
    <source>
        <dbReference type="Proteomes" id="UP000005824"/>
    </source>
</evidence>
<comment type="caution">
    <text evidence="2">The sequence shown here is derived from an EMBL/GenBank/DDBJ whole genome shotgun (WGS) entry which is preliminary data.</text>
</comment>
<evidence type="ECO:0000256" key="1">
    <source>
        <dbReference type="SAM" id="MobiDB-lite"/>
    </source>
</evidence>
<feature type="region of interest" description="Disordered" evidence="1">
    <location>
        <begin position="44"/>
        <end position="65"/>
    </location>
</feature>
<dbReference type="AlphaFoldDB" id="B4CV86"/>
<dbReference type="STRING" id="497964.CfE428DRAFT_0024"/>
<keyword evidence="3" id="KW-1185">Reference proteome</keyword>
<sequence length="96" mass="11261">MVEFRCLSFDEYRDCIYDYTIRISRSNLLITGMNVLQGPRYVSKDEFENSDGDSSLPNAPPPRTIDPATAKLKKAEYDKMVRFQDALLWLIEHKRR</sequence>
<dbReference type="EMBL" id="ABVL01000001">
    <property type="protein sequence ID" value="EDY21899.1"/>
    <property type="molecule type" value="Genomic_DNA"/>
</dbReference>
<protein>
    <submittedName>
        <fullName evidence="2">Uncharacterized protein</fullName>
    </submittedName>
</protein>
<dbReference type="Proteomes" id="UP000005824">
    <property type="component" value="Unassembled WGS sequence"/>
</dbReference>
<evidence type="ECO:0000313" key="2">
    <source>
        <dbReference type="EMBL" id="EDY21899.1"/>
    </source>
</evidence>
<proteinExistence type="predicted"/>
<name>B4CV86_9BACT</name>
<gene>
    <name evidence="2" type="ORF">CfE428DRAFT_0024</name>
</gene>
<dbReference type="InParanoid" id="B4CV86"/>
<reference evidence="2 3" key="1">
    <citation type="journal article" date="2011" name="J. Bacteriol.">
        <title>Genome sequence of Chthoniobacter flavus Ellin428, an aerobic heterotrophic soil bacterium.</title>
        <authorList>
            <person name="Kant R."/>
            <person name="van Passel M.W."/>
            <person name="Palva A."/>
            <person name="Lucas S."/>
            <person name="Lapidus A."/>
            <person name="Glavina Del Rio T."/>
            <person name="Dalin E."/>
            <person name="Tice H."/>
            <person name="Bruce D."/>
            <person name="Goodwin L."/>
            <person name="Pitluck S."/>
            <person name="Larimer F.W."/>
            <person name="Land M.L."/>
            <person name="Hauser L."/>
            <person name="Sangwan P."/>
            <person name="de Vos W.M."/>
            <person name="Janssen P.H."/>
            <person name="Smidt H."/>
        </authorList>
    </citation>
    <scope>NUCLEOTIDE SEQUENCE [LARGE SCALE GENOMIC DNA]</scope>
    <source>
        <strain evidence="2 3">Ellin428</strain>
    </source>
</reference>